<dbReference type="GeneID" id="94828924"/>
<dbReference type="SUPFAM" id="SSF101821">
    <property type="entry name" value="Aminopeptidase/glucanase lid domain"/>
    <property type="match status" value="1"/>
</dbReference>
<evidence type="ECO:0000256" key="3">
    <source>
        <dbReference type="ARBA" id="ARBA00008290"/>
    </source>
</evidence>
<keyword evidence="10" id="KW-0482">Metalloprotease</keyword>
<dbReference type="GO" id="GO:0005737">
    <property type="term" value="C:cytoplasm"/>
    <property type="evidence" value="ECO:0007669"/>
    <property type="project" value="UniProtKB-ARBA"/>
</dbReference>
<evidence type="ECO:0000256" key="2">
    <source>
        <dbReference type="ARBA" id="ARBA00001947"/>
    </source>
</evidence>
<dbReference type="PANTHER" id="PTHR28570">
    <property type="entry name" value="ASPARTYL AMINOPEPTIDASE"/>
    <property type="match status" value="1"/>
</dbReference>
<comment type="catalytic activity">
    <reaction evidence="1">
        <text>Release of an N-terminal aspartate or glutamate from a peptide, with a preference for aspartate.</text>
        <dbReference type="EC" id="3.4.11.21"/>
    </reaction>
</comment>
<keyword evidence="9" id="KW-0862">Zinc</keyword>
<dbReference type="GO" id="GO:0008237">
    <property type="term" value="F:metallopeptidase activity"/>
    <property type="evidence" value="ECO:0007669"/>
    <property type="project" value="UniProtKB-KW"/>
</dbReference>
<keyword evidence="6" id="KW-0645">Protease</keyword>
<keyword evidence="12" id="KW-1185">Reference proteome</keyword>
<dbReference type="InterPro" id="IPR023358">
    <property type="entry name" value="Peptidase_M18_dom2"/>
</dbReference>
<dbReference type="GO" id="GO:0004177">
    <property type="term" value="F:aminopeptidase activity"/>
    <property type="evidence" value="ECO:0007669"/>
    <property type="project" value="UniProtKB-KW"/>
</dbReference>
<evidence type="ECO:0000256" key="10">
    <source>
        <dbReference type="ARBA" id="ARBA00023049"/>
    </source>
</evidence>
<evidence type="ECO:0000256" key="4">
    <source>
        <dbReference type="ARBA" id="ARBA00011965"/>
    </source>
</evidence>
<dbReference type="EC" id="3.4.11.21" evidence="4"/>
<evidence type="ECO:0000256" key="1">
    <source>
        <dbReference type="ARBA" id="ARBA00001335"/>
    </source>
</evidence>
<comment type="caution">
    <text evidence="11">The sequence shown here is derived from an EMBL/GenBank/DDBJ whole genome shotgun (WGS) entry which is preliminary data.</text>
</comment>
<dbReference type="PANTHER" id="PTHR28570:SF3">
    <property type="entry name" value="ASPARTYL AMINOPEPTIDASE"/>
    <property type="match status" value="1"/>
</dbReference>
<dbReference type="VEuPathDB" id="TrichDB:TRFO_08328"/>
<evidence type="ECO:0000313" key="12">
    <source>
        <dbReference type="Proteomes" id="UP000179807"/>
    </source>
</evidence>
<dbReference type="Gene3D" id="3.40.630.10">
    <property type="entry name" value="Zn peptidases"/>
    <property type="match status" value="1"/>
</dbReference>
<evidence type="ECO:0000256" key="5">
    <source>
        <dbReference type="ARBA" id="ARBA00022438"/>
    </source>
</evidence>
<evidence type="ECO:0000313" key="11">
    <source>
        <dbReference type="EMBL" id="OHS99684.1"/>
    </source>
</evidence>
<sequence length="392" mass="44996">MNEEHLINFLERCFCPDHFLMHAKELLTNSGYSELKIEDDWGEIPTKGFSIHQNGAIIAYKYDSLEKAFIISTHCDQHFIQISSNDVVLPNGYNQIKMNSYGDLKKHSFFQRPLKCVGYAFVRRNDILTQTSNKVEKVFFDTNDAIAFFPFPLELDNDGFGLNPIIGTLKSDDIFTYLSKLLKVDINDILDYKIQLVDQNKPKIFQNGLIGSTNLSYSIANYISLKTFLESEANGNINIFCSFFNNNSFDESIQSPEVSGKFLSTFLEKVIFIDFQDFINNSLCINIEAFNANETEINCLNFLEKNENEDLLINEINGKMNHKINKKETNKFMNGEVINKNTNIKTVNLGIPIVSKNSIREYCSMKMINEFENALAELQTTFLEYSLNKSIK</sequence>
<organism evidence="11 12">
    <name type="scientific">Tritrichomonas foetus</name>
    <dbReference type="NCBI Taxonomy" id="1144522"/>
    <lineage>
        <taxon>Eukaryota</taxon>
        <taxon>Metamonada</taxon>
        <taxon>Parabasalia</taxon>
        <taxon>Tritrichomonadida</taxon>
        <taxon>Tritrichomonadidae</taxon>
        <taxon>Tritrichomonas</taxon>
    </lineage>
</organism>
<evidence type="ECO:0000256" key="9">
    <source>
        <dbReference type="ARBA" id="ARBA00022833"/>
    </source>
</evidence>
<evidence type="ECO:0000256" key="8">
    <source>
        <dbReference type="ARBA" id="ARBA00022801"/>
    </source>
</evidence>
<dbReference type="GO" id="GO:0008270">
    <property type="term" value="F:zinc ion binding"/>
    <property type="evidence" value="ECO:0007669"/>
    <property type="project" value="InterPro"/>
</dbReference>
<reference evidence="11" key="1">
    <citation type="submission" date="2016-10" db="EMBL/GenBank/DDBJ databases">
        <authorList>
            <person name="Benchimol M."/>
            <person name="Almeida L.G."/>
            <person name="Vasconcelos A.T."/>
            <person name="Perreira-Neves A."/>
            <person name="Rosa I.A."/>
            <person name="Tasca T."/>
            <person name="Bogo M.R."/>
            <person name="de Souza W."/>
        </authorList>
    </citation>
    <scope>NUCLEOTIDE SEQUENCE [LARGE SCALE GENOMIC DNA]</scope>
    <source>
        <strain evidence="11">K</strain>
    </source>
</reference>
<dbReference type="SUPFAM" id="SSF53187">
    <property type="entry name" value="Zn-dependent exopeptidases"/>
    <property type="match status" value="1"/>
</dbReference>
<accession>A0A1J4JR04</accession>
<dbReference type="Proteomes" id="UP000179807">
    <property type="component" value="Unassembled WGS sequence"/>
</dbReference>
<dbReference type="EMBL" id="MLAK01000993">
    <property type="protein sequence ID" value="OHS99684.1"/>
    <property type="molecule type" value="Genomic_DNA"/>
</dbReference>
<gene>
    <name evidence="11" type="ORF">TRFO_08328</name>
</gene>
<name>A0A1J4JR04_9EUKA</name>
<keyword evidence="8" id="KW-0378">Hydrolase</keyword>
<dbReference type="Gene3D" id="2.30.250.10">
    <property type="entry name" value="Aminopeptidase i, Domain 2"/>
    <property type="match status" value="1"/>
</dbReference>
<comment type="similarity">
    <text evidence="3">Belongs to the peptidase M18 family.</text>
</comment>
<dbReference type="Pfam" id="PF02127">
    <property type="entry name" value="Peptidase_M18"/>
    <property type="match status" value="1"/>
</dbReference>
<dbReference type="AlphaFoldDB" id="A0A1J4JR04"/>
<dbReference type="InterPro" id="IPR001948">
    <property type="entry name" value="Peptidase_M18"/>
</dbReference>
<keyword evidence="7" id="KW-0479">Metal-binding</keyword>
<evidence type="ECO:0000256" key="6">
    <source>
        <dbReference type="ARBA" id="ARBA00022670"/>
    </source>
</evidence>
<keyword evidence="5" id="KW-0031">Aminopeptidase</keyword>
<dbReference type="GO" id="GO:0006508">
    <property type="term" value="P:proteolysis"/>
    <property type="evidence" value="ECO:0007669"/>
    <property type="project" value="UniProtKB-KW"/>
</dbReference>
<comment type="cofactor">
    <cofactor evidence="2">
        <name>Zn(2+)</name>
        <dbReference type="ChEBI" id="CHEBI:29105"/>
    </cofactor>
</comment>
<evidence type="ECO:0000256" key="7">
    <source>
        <dbReference type="ARBA" id="ARBA00022723"/>
    </source>
</evidence>
<dbReference type="RefSeq" id="XP_068352821.1">
    <property type="nucleotide sequence ID" value="XM_068494220.1"/>
</dbReference>
<protein>
    <recommendedName>
        <fullName evidence="4">aspartyl aminopeptidase</fullName>
        <ecNumber evidence="4">3.4.11.21</ecNumber>
    </recommendedName>
</protein>
<proteinExistence type="inferred from homology"/>